<name>A0AAV4M3M7_CAEEX</name>
<dbReference type="EMBL" id="BPLR01019324">
    <property type="protein sequence ID" value="GIX66558.1"/>
    <property type="molecule type" value="Genomic_DNA"/>
</dbReference>
<accession>A0AAV4M3M7</accession>
<protein>
    <submittedName>
        <fullName evidence="1">Uncharacterized protein</fullName>
    </submittedName>
</protein>
<gene>
    <name evidence="1" type="ORF">CEXT_280651</name>
</gene>
<proteinExistence type="predicted"/>
<evidence type="ECO:0000313" key="2">
    <source>
        <dbReference type="Proteomes" id="UP001054945"/>
    </source>
</evidence>
<dbReference type="AlphaFoldDB" id="A0AAV4M3M7"/>
<keyword evidence="2" id="KW-1185">Reference proteome</keyword>
<organism evidence="1 2">
    <name type="scientific">Caerostris extrusa</name>
    <name type="common">Bark spider</name>
    <name type="synonym">Caerostris bankana</name>
    <dbReference type="NCBI Taxonomy" id="172846"/>
    <lineage>
        <taxon>Eukaryota</taxon>
        <taxon>Metazoa</taxon>
        <taxon>Ecdysozoa</taxon>
        <taxon>Arthropoda</taxon>
        <taxon>Chelicerata</taxon>
        <taxon>Arachnida</taxon>
        <taxon>Araneae</taxon>
        <taxon>Araneomorphae</taxon>
        <taxon>Entelegynae</taxon>
        <taxon>Araneoidea</taxon>
        <taxon>Araneidae</taxon>
        <taxon>Caerostris</taxon>
    </lineage>
</organism>
<reference evidence="1 2" key="1">
    <citation type="submission" date="2021-06" db="EMBL/GenBank/DDBJ databases">
        <title>Caerostris extrusa draft genome.</title>
        <authorList>
            <person name="Kono N."/>
            <person name="Arakawa K."/>
        </authorList>
    </citation>
    <scope>NUCLEOTIDE SEQUENCE [LARGE SCALE GENOMIC DNA]</scope>
</reference>
<evidence type="ECO:0000313" key="1">
    <source>
        <dbReference type="EMBL" id="GIX66558.1"/>
    </source>
</evidence>
<sequence length="108" mass="12535">MRGPNGSIPEKRTYHEHHPSCLRILDCWGDGGAAAVLWCKRKNLIREVRTVPSGNAKRRRQASFERVIKWILPRMESGRLRDRGPMGSYKCNSCAEWRIRIKQAFRDG</sequence>
<comment type="caution">
    <text evidence="1">The sequence shown here is derived from an EMBL/GenBank/DDBJ whole genome shotgun (WGS) entry which is preliminary data.</text>
</comment>
<dbReference type="Proteomes" id="UP001054945">
    <property type="component" value="Unassembled WGS sequence"/>
</dbReference>